<dbReference type="GO" id="GO:0003677">
    <property type="term" value="F:DNA binding"/>
    <property type="evidence" value="ECO:0007669"/>
    <property type="project" value="InterPro"/>
</dbReference>
<evidence type="ECO:0000256" key="4">
    <source>
        <dbReference type="ARBA" id="ARBA00022840"/>
    </source>
</evidence>
<dbReference type="Gene3D" id="3.40.50.300">
    <property type="entry name" value="P-loop containing nucleotide triphosphate hydrolases"/>
    <property type="match status" value="1"/>
</dbReference>
<keyword evidence="3 5" id="KW-0347">Helicase</keyword>
<proteinExistence type="predicted"/>
<protein>
    <submittedName>
        <fullName evidence="7">Superfamily I DNA/RNA helicase</fullName>
    </submittedName>
</protein>
<evidence type="ECO:0000256" key="1">
    <source>
        <dbReference type="ARBA" id="ARBA00022741"/>
    </source>
</evidence>
<dbReference type="AlphaFoldDB" id="A0A4R6Y9N6"/>
<keyword evidence="4 5" id="KW-0067">ATP-binding</keyword>
<feature type="domain" description="UvrD-like helicase ATP-binding" evidence="6">
    <location>
        <begin position="2"/>
        <end position="278"/>
    </location>
</feature>
<keyword evidence="1 5" id="KW-0547">Nucleotide-binding</keyword>
<dbReference type="GO" id="GO:0000725">
    <property type="term" value="P:recombinational repair"/>
    <property type="evidence" value="ECO:0007669"/>
    <property type="project" value="TreeGrafter"/>
</dbReference>
<evidence type="ECO:0000256" key="2">
    <source>
        <dbReference type="ARBA" id="ARBA00022801"/>
    </source>
</evidence>
<dbReference type="PANTHER" id="PTHR11070:SF3">
    <property type="entry name" value="DNA 3'-5' HELICASE"/>
    <property type="match status" value="1"/>
</dbReference>
<dbReference type="SUPFAM" id="SSF52540">
    <property type="entry name" value="P-loop containing nucleoside triphosphate hydrolases"/>
    <property type="match status" value="1"/>
</dbReference>
<evidence type="ECO:0000256" key="5">
    <source>
        <dbReference type="PROSITE-ProRule" id="PRU00560"/>
    </source>
</evidence>
<evidence type="ECO:0000259" key="6">
    <source>
        <dbReference type="PROSITE" id="PS51198"/>
    </source>
</evidence>
<evidence type="ECO:0000313" key="8">
    <source>
        <dbReference type="Proteomes" id="UP000294480"/>
    </source>
</evidence>
<keyword evidence="2 5" id="KW-0378">Hydrolase</keyword>
<dbReference type="InterPro" id="IPR014016">
    <property type="entry name" value="UvrD-like_ATP-bd"/>
</dbReference>
<dbReference type="GO" id="GO:0016787">
    <property type="term" value="F:hydrolase activity"/>
    <property type="evidence" value="ECO:0007669"/>
    <property type="project" value="UniProtKB-UniRule"/>
</dbReference>
<name>A0A4R6Y9N6_9BURK</name>
<dbReference type="InterPro" id="IPR000212">
    <property type="entry name" value="DNA_helicase_UvrD/REP"/>
</dbReference>
<reference evidence="7 8" key="1">
    <citation type="submission" date="2019-03" db="EMBL/GenBank/DDBJ databases">
        <title>Genomic Encyclopedia of Type Strains, Phase IV (KMG-IV): sequencing the most valuable type-strain genomes for metagenomic binning, comparative biology and taxonomic classification.</title>
        <authorList>
            <person name="Goeker M."/>
        </authorList>
    </citation>
    <scope>NUCLEOTIDE SEQUENCE [LARGE SCALE GENOMIC DNA]</scope>
    <source>
        <strain evidence="7 8">DSM 102852</strain>
    </source>
</reference>
<keyword evidence="8" id="KW-1185">Reference proteome</keyword>
<organism evidence="7 8">
    <name type="scientific">Hydromonas duriensis</name>
    <dbReference type="NCBI Taxonomy" id="1527608"/>
    <lineage>
        <taxon>Bacteria</taxon>
        <taxon>Pseudomonadati</taxon>
        <taxon>Pseudomonadota</taxon>
        <taxon>Betaproteobacteria</taxon>
        <taxon>Burkholderiales</taxon>
        <taxon>Burkholderiaceae</taxon>
        <taxon>Hydromonas</taxon>
    </lineage>
</organism>
<evidence type="ECO:0000256" key="3">
    <source>
        <dbReference type="ARBA" id="ARBA00022806"/>
    </source>
</evidence>
<feature type="binding site" evidence="5">
    <location>
        <begin position="23"/>
        <end position="30"/>
    </location>
    <ligand>
        <name>ATP</name>
        <dbReference type="ChEBI" id="CHEBI:30616"/>
    </ligand>
</feature>
<dbReference type="Proteomes" id="UP000294480">
    <property type="component" value="Unassembled WGS sequence"/>
</dbReference>
<dbReference type="GO" id="GO:0005524">
    <property type="term" value="F:ATP binding"/>
    <property type="evidence" value="ECO:0007669"/>
    <property type="project" value="UniProtKB-UniRule"/>
</dbReference>
<dbReference type="PANTHER" id="PTHR11070">
    <property type="entry name" value="UVRD / RECB / PCRA DNA HELICASE FAMILY MEMBER"/>
    <property type="match status" value="1"/>
</dbReference>
<gene>
    <name evidence="7" type="ORF">DFR44_10545</name>
</gene>
<evidence type="ECO:0000313" key="7">
    <source>
        <dbReference type="EMBL" id="TDR32162.1"/>
    </source>
</evidence>
<dbReference type="PROSITE" id="PS51198">
    <property type="entry name" value="UVRD_HELICASE_ATP_BIND"/>
    <property type="match status" value="1"/>
</dbReference>
<dbReference type="Pfam" id="PF00580">
    <property type="entry name" value="UvrD-helicase"/>
    <property type="match status" value="2"/>
</dbReference>
<dbReference type="RefSeq" id="WP_133619320.1">
    <property type="nucleotide sequence ID" value="NZ_SNZE01000005.1"/>
</dbReference>
<sequence length="569" mass="63431">MSDLSAEQEAIVKAPLESLSVIACAGSGKTRTAVHRLVEMRRLMGDHRGRVALLSFSNIAVDTFRESYRILVQSQPACINQNRIEIGTLDGFITSNILSPHAHRTMGATQPAFLVAGGETFLKGFTFRTNTHPLDISKMKVGFRDGNVYFYYTTYNNQAIELDTTYALNLVNRLGEIGAYTHNLGRYWCYRVLSEQPNLLRALALRYPQILIDESQDIGVLHQAILEQLISAGSQITLIGDPNQGIYEFADADGKFLMQYGLRADVRSYQLTRNYRSISSIVTLANNLSGRTDTAEMKSHLPLHGAFFISYKDSMKEQLITAFQETVIAANLNLKSSAVVCRNSDLVNTLTGENTPVGFGLVKGFVKAAILRDKHQDYLNAFKIVASCISKLLIDPPKNITVVITHPEFRSLRHEIWSFIRNPDLGLPSTSLIADTEWHPLLLERVKVLLSSLQLKFGLKIVDRLGNKLTVRELPNSPLVIEAEIEKNIILRVDTVHQVKGESLDSVLYLATSKNITDLLNGLDTENGRIGYVAVTRARYLFWLGVPEKSLNNLRSTLISKGFQEAVCA</sequence>
<comment type="caution">
    <text evidence="7">The sequence shown here is derived from an EMBL/GenBank/DDBJ whole genome shotgun (WGS) entry which is preliminary data.</text>
</comment>
<dbReference type="EMBL" id="SNZE01000005">
    <property type="protein sequence ID" value="TDR32162.1"/>
    <property type="molecule type" value="Genomic_DNA"/>
</dbReference>
<accession>A0A4R6Y9N6</accession>
<dbReference type="GO" id="GO:0043138">
    <property type="term" value="F:3'-5' DNA helicase activity"/>
    <property type="evidence" value="ECO:0007669"/>
    <property type="project" value="TreeGrafter"/>
</dbReference>
<dbReference type="OrthoDB" id="7211215at2"/>
<dbReference type="GO" id="GO:0005829">
    <property type="term" value="C:cytosol"/>
    <property type="evidence" value="ECO:0007669"/>
    <property type="project" value="TreeGrafter"/>
</dbReference>
<dbReference type="InterPro" id="IPR027417">
    <property type="entry name" value="P-loop_NTPase"/>
</dbReference>